<dbReference type="InterPro" id="IPR024208">
    <property type="entry name" value="DUF3842"/>
</dbReference>
<dbReference type="RefSeq" id="WP_238316132.1">
    <property type="nucleotide sequence ID" value="NZ_BQKV01000020.1"/>
</dbReference>
<evidence type="ECO:0000313" key="1">
    <source>
        <dbReference type="EMBL" id="GJN63879.1"/>
    </source>
</evidence>
<dbReference type="Pfam" id="PF12953">
    <property type="entry name" value="DUF3842"/>
    <property type="match status" value="1"/>
</dbReference>
<evidence type="ECO:0008006" key="3">
    <source>
        <dbReference type="Google" id="ProtNLM"/>
    </source>
</evidence>
<comment type="caution">
    <text evidence="1">The sequence shown here is derived from an EMBL/GenBank/DDBJ whole genome shotgun (WGS) entry which is preliminary data.</text>
</comment>
<reference evidence="1" key="1">
    <citation type="journal article" date="2022" name="Int. J. Syst. Evol. Microbiol.">
        <title>Genome-based, phenotypic and chemotaxonomic classification of Faecalibacterium strains: proposal of three novel species Faecalibacterium duncaniae sp. nov., Faecalibacterium hattorii sp. nov. and Faecalibacterium gallinarum sp. nov. .</title>
        <authorList>
            <person name="Sakamoto M."/>
            <person name="Sakurai N."/>
            <person name="Tanno H."/>
            <person name="Iino T."/>
            <person name="Ohkuma M."/>
            <person name="Endo A."/>
        </authorList>
    </citation>
    <scope>NUCLEOTIDE SEQUENCE</scope>
    <source>
        <strain evidence="1">JCM 17207</strain>
    </source>
</reference>
<protein>
    <recommendedName>
        <fullName evidence="3">DUF3842 family protein</fullName>
    </recommendedName>
</protein>
<dbReference type="EMBL" id="BQKV01000020">
    <property type="protein sequence ID" value="GJN63879.1"/>
    <property type="molecule type" value="Genomic_DNA"/>
</dbReference>
<organism evidence="1 2">
    <name type="scientific">Faecalibacterium gallinarum</name>
    <dbReference type="NCBI Taxonomy" id="2903556"/>
    <lineage>
        <taxon>Bacteria</taxon>
        <taxon>Bacillati</taxon>
        <taxon>Bacillota</taxon>
        <taxon>Clostridia</taxon>
        <taxon>Eubacteriales</taxon>
        <taxon>Oscillospiraceae</taxon>
        <taxon>Faecalibacterium</taxon>
    </lineage>
</organism>
<sequence>MAARILVIDGQGGGLGRQLVAALAAACPEAELIAVGTNSLATSAMLKAGAARGATGENAVIVNSRRADVIVGPLGIVVADALLGEITPAMAAAVGQSSAQRVLVPVSQCDTYVAGVPDQPVSRLVAAAAQQVRALCASE</sequence>
<dbReference type="AlphaFoldDB" id="A0AA37IWV2"/>
<accession>A0AA37IWV2</accession>
<keyword evidence="2" id="KW-1185">Reference proteome</keyword>
<proteinExistence type="predicted"/>
<name>A0AA37IWV2_9FIRM</name>
<dbReference type="Proteomes" id="UP001055185">
    <property type="component" value="Unassembled WGS sequence"/>
</dbReference>
<gene>
    <name evidence="1" type="ORF">JCM17207_05040</name>
</gene>
<evidence type="ECO:0000313" key="2">
    <source>
        <dbReference type="Proteomes" id="UP001055185"/>
    </source>
</evidence>